<feature type="transmembrane region" description="Helical" evidence="6">
    <location>
        <begin position="263"/>
        <end position="285"/>
    </location>
</feature>
<protein>
    <recommendedName>
        <fullName evidence="9">Integral membrane protein</fullName>
    </recommendedName>
</protein>
<organism evidence="7 8">
    <name type="scientific">Nostocoides veronense</name>
    <dbReference type="NCBI Taxonomy" id="330836"/>
    <lineage>
        <taxon>Bacteria</taxon>
        <taxon>Bacillati</taxon>
        <taxon>Actinomycetota</taxon>
        <taxon>Actinomycetes</taxon>
        <taxon>Micrococcales</taxon>
        <taxon>Intrasporangiaceae</taxon>
        <taxon>Nostocoides</taxon>
    </lineage>
</organism>
<evidence type="ECO:0000313" key="7">
    <source>
        <dbReference type="EMBL" id="GAA1788126.1"/>
    </source>
</evidence>
<evidence type="ECO:0008006" key="9">
    <source>
        <dbReference type="Google" id="ProtNLM"/>
    </source>
</evidence>
<reference evidence="7 8" key="1">
    <citation type="journal article" date="2019" name="Int. J. Syst. Evol. Microbiol.">
        <title>The Global Catalogue of Microorganisms (GCM) 10K type strain sequencing project: providing services to taxonomists for standard genome sequencing and annotation.</title>
        <authorList>
            <consortium name="The Broad Institute Genomics Platform"/>
            <consortium name="The Broad Institute Genome Sequencing Center for Infectious Disease"/>
            <person name="Wu L."/>
            <person name="Ma J."/>
        </authorList>
    </citation>
    <scope>NUCLEOTIDE SEQUENCE [LARGE SCALE GENOMIC DNA]</scope>
    <source>
        <strain evidence="7 8">JCM 15592</strain>
    </source>
</reference>
<evidence type="ECO:0000256" key="3">
    <source>
        <dbReference type="ARBA" id="ARBA00022692"/>
    </source>
</evidence>
<keyword evidence="2" id="KW-1003">Cell membrane</keyword>
<feature type="transmembrane region" description="Helical" evidence="6">
    <location>
        <begin position="161"/>
        <end position="180"/>
    </location>
</feature>
<dbReference type="InterPro" id="IPR022791">
    <property type="entry name" value="L-PG_synthase/AglD"/>
</dbReference>
<evidence type="ECO:0000256" key="6">
    <source>
        <dbReference type="SAM" id="Phobius"/>
    </source>
</evidence>
<proteinExistence type="predicted"/>
<evidence type="ECO:0000313" key="8">
    <source>
        <dbReference type="Proteomes" id="UP001499938"/>
    </source>
</evidence>
<gene>
    <name evidence="7" type="ORF">GCM10009811_11470</name>
</gene>
<comment type="subcellular location">
    <subcellularLocation>
        <location evidence="1">Cell membrane</location>
        <topology evidence="1">Multi-pass membrane protein</topology>
    </subcellularLocation>
</comment>
<dbReference type="Proteomes" id="UP001499938">
    <property type="component" value="Unassembled WGS sequence"/>
</dbReference>
<feature type="transmembrane region" description="Helical" evidence="6">
    <location>
        <begin position="229"/>
        <end position="251"/>
    </location>
</feature>
<evidence type="ECO:0000256" key="4">
    <source>
        <dbReference type="ARBA" id="ARBA00022989"/>
    </source>
</evidence>
<evidence type="ECO:0000256" key="2">
    <source>
        <dbReference type="ARBA" id="ARBA00022475"/>
    </source>
</evidence>
<evidence type="ECO:0000256" key="5">
    <source>
        <dbReference type="ARBA" id="ARBA00023136"/>
    </source>
</evidence>
<dbReference type="PANTHER" id="PTHR39087:SF2">
    <property type="entry name" value="UPF0104 MEMBRANE PROTEIN MJ1595"/>
    <property type="match status" value="1"/>
</dbReference>
<dbReference type="EMBL" id="BAAAPO010000018">
    <property type="protein sequence ID" value="GAA1788126.1"/>
    <property type="molecule type" value="Genomic_DNA"/>
</dbReference>
<keyword evidence="8" id="KW-1185">Reference proteome</keyword>
<feature type="transmembrane region" description="Helical" evidence="6">
    <location>
        <begin position="49"/>
        <end position="71"/>
    </location>
</feature>
<keyword evidence="4 6" id="KW-1133">Transmembrane helix</keyword>
<feature type="transmembrane region" description="Helical" evidence="6">
    <location>
        <begin position="83"/>
        <end position="110"/>
    </location>
</feature>
<sequence>MNLVTLSGRKLAQLLLGFALCAVLLIWGLPKFGQTTWREVGHVLGTVSLGQSAAFLGLVLLGLWSYTFTLAASLPGLSHLRAFIVNICGSSVSNLLPGGGAVGLAATLAICRSWGFRKRDVSTSAIVTGVWNTLARIALPLIAIVTLSMGRSSLPSLMRDAAIAAVVSGVAIVAIFVAAVRSEEASRRVGRTLDRLLRPLFKRTKRTMTIDALVADLRHRILDIVRSGWLPMTLGLVGYFGFYYLAFLAIMRTTGVDLYHGELFAAFAIGRLLTAVGVTPGGLGVTEAGTVAALVAWGAVPAEATAGVVLFSIFTHLMEVPLGALGWLAWTALPKTPLETDDSDAPDERP</sequence>
<dbReference type="PANTHER" id="PTHR39087">
    <property type="entry name" value="UPF0104 MEMBRANE PROTEIN MJ1595"/>
    <property type="match status" value="1"/>
</dbReference>
<accession>A0ABN2LIW8</accession>
<dbReference type="Pfam" id="PF03706">
    <property type="entry name" value="LPG_synthase_TM"/>
    <property type="match status" value="1"/>
</dbReference>
<comment type="caution">
    <text evidence="7">The sequence shown here is derived from an EMBL/GenBank/DDBJ whole genome shotgun (WGS) entry which is preliminary data.</text>
</comment>
<keyword evidence="3 6" id="KW-0812">Transmembrane</keyword>
<name>A0ABN2LIW8_9MICO</name>
<feature type="transmembrane region" description="Helical" evidence="6">
    <location>
        <begin position="130"/>
        <end position="149"/>
    </location>
</feature>
<evidence type="ECO:0000256" key="1">
    <source>
        <dbReference type="ARBA" id="ARBA00004651"/>
    </source>
</evidence>
<feature type="transmembrane region" description="Helical" evidence="6">
    <location>
        <begin position="291"/>
        <end position="314"/>
    </location>
</feature>
<feature type="transmembrane region" description="Helical" evidence="6">
    <location>
        <begin position="12"/>
        <end position="29"/>
    </location>
</feature>
<dbReference type="RefSeq" id="WP_344082421.1">
    <property type="nucleotide sequence ID" value="NZ_BAAAPO010000018.1"/>
</dbReference>
<keyword evidence="5 6" id="KW-0472">Membrane</keyword>